<keyword evidence="5 7" id="KW-0863">Zinc-finger</keyword>
<feature type="compositionally biased region" description="Basic and acidic residues" evidence="8">
    <location>
        <begin position="567"/>
        <end position="577"/>
    </location>
</feature>
<evidence type="ECO:0000256" key="4">
    <source>
        <dbReference type="ARBA" id="ARBA00022723"/>
    </source>
</evidence>
<dbReference type="InterPro" id="IPR001965">
    <property type="entry name" value="Znf_PHD"/>
</dbReference>
<dbReference type="CDD" id="cd21538">
    <property type="entry name" value="SPOC_TFIIS"/>
    <property type="match status" value="1"/>
</dbReference>
<evidence type="ECO:0000313" key="12">
    <source>
        <dbReference type="Proteomes" id="UP001370758"/>
    </source>
</evidence>
<dbReference type="InterPro" id="IPR011011">
    <property type="entry name" value="Znf_FYVE_PHD"/>
</dbReference>
<dbReference type="GO" id="GO:0005634">
    <property type="term" value="C:nucleus"/>
    <property type="evidence" value="ECO:0007669"/>
    <property type="project" value="TreeGrafter"/>
</dbReference>
<evidence type="ECO:0000256" key="6">
    <source>
        <dbReference type="ARBA" id="ARBA00022833"/>
    </source>
</evidence>
<dbReference type="GO" id="GO:0006368">
    <property type="term" value="P:transcription elongation by RNA polymerase II"/>
    <property type="evidence" value="ECO:0007669"/>
    <property type="project" value="TreeGrafter"/>
</dbReference>
<dbReference type="GO" id="GO:0006362">
    <property type="term" value="P:transcription elongation by RNA polymerase I"/>
    <property type="evidence" value="ECO:0007669"/>
    <property type="project" value="TreeGrafter"/>
</dbReference>
<dbReference type="InterPro" id="IPR012921">
    <property type="entry name" value="SPOC_C"/>
</dbReference>
<dbReference type="GO" id="GO:0031564">
    <property type="term" value="P:transcription antitermination"/>
    <property type="evidence" value="ECO:0007669"/>
    <property type="project" value="TreeGrafter"/>
</dbReference>
<dbReference type="GO" id="GO:0001139">
    <property type="term" value="F:RNA polymerase II complex recruiting activity"/>
    <property type="evidence" value="ECO:0007669"/>
    <property type="project" value="TreeGrafter"/>
</dbReference>
<feature type="region of interest" description="Disordered" evidence="8">
    <location>
        <begin position="616"/>
        <end position="635"/>
    </location>
</feature>
<dbReference type="PROSITE" id="PS51321">
    <property type="entry name" value="TFIIS_CENTRAL"/>
    <property type="match status" value="1"/>
</dbReference>
<dbReference type="InterPro" id="IPR013083">
    <property type="entry name" value="Znf_RING/FYVE/PHD"/>
</dbReference>
<evidence type="ECO:0000256" key="2">
    <source>
        <dbReference type="ARBA" id="ARBA00011050"/>
    </source>
</evidence>
<keyword evidence="6" id="KW-0862">Zinc</keyword>
<dbReference type="PANTHER" id="PTHR11477">
    <property type="entry name" value="TRANSCRIPTION FACTOR S-II ZINC FINGER DOMAIN-CONTAINING PROTEIN"/>
    <property type="match status" value="1"/>
</dbReference>
<feature type="compositionally biased region" description="Basic and acidic residues" evidence="8">
    <location>
        <begin position="150"/>
        <end position="162"/>
    </location>
</feature>
<keyword evidence="12" id="KW-1185">Reference proteome</keyword>
<feature type="compositionally biased region" description="Basic and acidic residues" evidence="8">
    <location>
        <begin position="584"/>
        <end position="594"/>
    </location>
</feature>
<dbReference type="Proteomes" id="UP001370758">
    <property type="component" value="Unassembled WGS sequence"/>
</dbReference>
<reference evidence="11 12" key="1">
    <citation type="submission" date="2023-08" db="EMBL/GenBank/DDBJ databases">
        <authorList>
            <person name="Palmer J.M."/>
        </authorList>
    </citation>
    <scope>NUCLEOTIDE SEQUENCE [LARGE SCALE GENOMIC DNA]</scope>
    <source>
        <strain evidence="11 12">TWF481</strain>
    </source>
</reference>
<dbReference type="GO" id="GO:0000977">
    <property type="term" value="F:RNA polymerase II transcription regulatory region sequence-specific DNA binding"/>
    <property type="evidence" value="ECO:0007669"/>
    <property type="project" value="TreeGrafter"/>
</dbReference>
<evidence type="ECO:0000256" key="5">
    <source>
        <dbReference type="ARBA" id="ARBA00022771"/>
    </source>
</evidence>
<name>A0AAV9WEZ3_9PEZI</name>
<dbReference type="AlphaFoldDB" id="A0AAV9WEZ3"/>
<dbReference type="GO" id="GO:0031440">
    <property type="term" value="P:regulation of mRNA 3'-end processing"/>
    <property type="evidence" value="ECO:0007669"/>
    <property type="project" value="TreeGrafter"/>
</dbReference>
<comment type="caution">
    <text evidence="11">The sequence shown here is derived from an EMBL/GenBank/DDBJ whole genome shotgun (WGS) entry which is preliminary data.</text>
</comment>
<accession>A0AAV9WEZ3</accession>
<feature type="compositionally biased region" description="Polar residues" evidence="8">
    <location>
        <begin position="355"/>
        <end position="364"/>
    </location>
</feature>
<dbReference type="EMBL" id="JAVHJL010000003">
    <property type="protein sequence ID" value="KAK6506665.1"/>
    <property type="molecule type" value="Genomic_DNA"/>
</dbReference>
<feature type="region of interest" description="Disordered" evidence="8">
    <location>
        <begin position="516"/>
        <end position="611"/>
    </location>
</feature>
<feature type="compositionally biased region" description="Acidic residues" evidence="8">
    <location>
        <begin position="291"/>
        <end position="300"/>
    </location>
</feature>
<dbReference type="Gene3D" id="1.10.472.30">
    <property type="entry name" value="Transcription elongation factor S-II, central domain"/>
    <property type="match status" value="1"/>
</dbReference>
<feature type="domain" description="PHD-type" evidence="9">
    <location>
        <begin position="94"/>
        <end position="144"/>
    </location>
</feature>
<dbReference type="InterPro" id="IPR003618">
    <property type="entry name" value="TFIIS_cen_dom"/>
</dbReference>
<feature type="compositionally biased region" description="Basic and acidic residues" evidence="8">
    <location>
        <begin position="213"/>
        <end position="223"/>
    </location>
</feature>
<feature type="compositionally biased region" description="Low complexity" evidence="8">
    <location>
        <begin position="36"/>
        <end position="46"/>
    </location>
</feature>
<keyword evidence="4" id="KW-0479">Metal-binding</keyword>
<feature type="compositionally biased region" description="Acidic residues" evidence="8">
    <location>
        <begin position="78"/>
        <end position="92"/>
    </location>
</feature>
<evidence type="ECO:0000256" key="1">
    <source>
        <dbReference type="ARBA" id="ARBA00002311"/>
    </source>
</evidence>
<protein>
    <recommendedName>
        <fullName evidence="3">Transcription factor BYE1</fullName>
    </recommendedName>
</protein>
<evidence type="ECO:0000259" key="9">
    <source>
        <dbReference type="PROSITE" id="PS50016"/>
    </source>
</evidence>
<dbReference type="PROSITE" id="PS50016">
    <property type="entry name" value="ZF_PHD_2"/>
    <property type="match status" value="1"/>
</dbReference>
<feature type="region of interest" description="Disordered" evidence="8">
    <location>
        <begin position="1"/>
        <end position="94"/>
    </location>
</feature>
<feature type="compositionally biased region" description="Acidic residues" evidence="8">
    <location>
        <begin position="245"/>
        <end position="284"/>
    </location>
</feature>
<evidence type="ECO:0000256" key="3">
    <source>
        <dbReference type="ARBA" id="ARBA00021616"/>
    </source>
</evidence>
<dbReference type="PANTHER" id="PTHR11477:SF11">
    <property type="entry name" value="TRANSCRIPTION FACTOR BYE1"/>
    <property type="match status" value="1"/>
</dbReference>
<dbReference type="InterPro" id="IPR019787">
    <property type="entry name" value="Znf_PHD-finger"/>
</dbReference>
<feature type="domain" description="TFIIS central" evidence="10">
    <location>
        <begin position="406"/>
        <end position="533"/>
    </location>
</feature>
<dbReference type="InterPro" id="IPR019786">
    <property type="entry name" value="Zinc_finger_PHD-type_CS"/>
</dbReference>
<dbReference type="GO" id="GO:0008270">
    <property type="term" value="F:zinc ion binding"/>
    <property type="evidence" value="ECO:0007669"/>
    <property type="project" value="UniProtKB-KW"/>
</dbReference>
<dbReference type="SUPFAM" id="SSF46942">
    <property type="entry name" value="Elongation factor TFIIS domain 2"/>
    <property type="match status" value="1"/>
</dbReference>
<dbReference type="SMART" id="SM00510">
    <property type="entry name" value="TFS2M"/>
    <property type="match status" value="1"/>
</dbReference>
<gene>
    <name evidence="11" type="ORF">TWF481_005124</name>
</gene>
<proteinExistence type="inferred from homology"/>
<dbReference type="Pfam" id="PF07744">
    <property type="entry name" value="SPOC"/>
    <property type="match status" value="1"/>
</dbReference>
<feature type="compositionally biased region" description="Basic and acidic residues" evidence="8">
    <location>
        <begin position="47"/>
        <end position="72"/>
    </location>
</feature>
<feature type="region of interest" description="Disordered" evidence="8">
    <location>
        <begin position="150"/>
        <end position="408"/>
    </location>
</feature>
<organism evidence="11 12">
    <name type="scientific">Arthrobotrys musiformis</name>
    <dbReference type="NCBI Taxonomy" id="47236"/>
    <lineage>
        <taxon>Eukaryota</taxon>
        <taxon>Fungi</taxon>
        <taxon>Dikarya</taxon>
        <taxon>Ascomycota</taxon>
        <taxon>Pezizomycotina</taxon>
        <taxon>Orbiliomycetes</taxon>
        <taxon>Orbiliales</taxon>
        <taxon>Orbiliaceae</taxon>
        <taxon>Arthrobotrys</taxon>
    </lineage>
</organism>
<feature type="compositionally biased region" description="Basic and acidic residues" evidence="8">
    <location>
        <begin position="672"/>
        <end position="684"/>
    </location>
</feature>
<evidence type="ECO:0000256" key="7">
    <source>
        <dbReference type="PROSITE-ProRule" id="PRU00146"/>
    </source>
</evidence>
<feature type="region of interest" description="Disordered" evidence="8">
    <location>
        <begin position="643"/>
        <end position="701"/>
    </location>
</feature>
<sequence>MPGEESGTPEPRRSGRSTKGQHTRNAELNEEPPTKKPATAPTTPAPKKTEKIEKTEKKTTRSSKKNEKREDTSPAADADADADTPGGNEEDGEIIRCVCGADTDEGGRQMISCDQCEVWQHSSCMQIPTKKTPDHYYCEQCKPELHKDLLEKMARGEKPWERRNRKGTRKSIGGSKKKKESEAPETPAPEEAQDDEKDEDARMDSPAATVTTEAEKDTEEPAHDTVVQNLEEVLETTADTKEEEKAEEEAEEEAEDEDEEEEEEEEEVEEKVEEKEEEREEEKEEEKQEDVAMEEVPENESPEKSVPPETTPAPTEPARRPSVASPTTLKRKADESVEEGTPDGKASSPARRGSIPQSPTQTKASKTRSGRRSSTTTTSKPPPKKPKMADNQLEQVDQIGDLKSDTRRKGAETLKKFLEGALRPVEKLPEGETSKPEFAARLALEIEHHTYILLSAQTAGEPNDEYRQKFRSILFNLKKNEPLLNNVLTGKLGTKEFSDMTGDEMATEDMKHIVQEAEKESEKQSIMTSEATGPRIRRTHKGEEVVGEDTGMIAENSSGFIGSRYEPPAEKSDDEHSAPPSPGGEDHEMTDRPRSPSPAALQEPGDTPSKVLKIDTSKQASGSGHHRRTSSFDIQNVWSNVESTDAGHRQSIPRPPITPLTAHPGNGNNTQLDRDIDMLLRNDDSPGAGSETPPYSPKDYMDESEEGVIWKGKILMRGVADLEAQAVHVAGPDLSTKTPWATVIGNSIEITGRISVDRANEYLQQLKYSSRSSDVVVFTLHPSTSRSSSNDAEAGFNKLFSHFKERQRSGVVGNITWSPTKDVYVVAVGKDDSMPKYMLNTQFPAHPREKDHLLLCVVFNRSLEPFQDNNHTPTTATAAYTPAPPSRTLHTPVTVASTAGQQGWQQPQIPNAYPAYQQSPTPIGFQGATTGFYNPGLPVAGGSVPNGASQQNPNVVEQLMKLLQLGPADQAMLKDIVDKNPESVANPEQLMQLVAQYQHQRRA</sequence>
<comment type="function">
    <text evidence="1">Negative regulator of transcription elongation.</text>
</comment>
<evidence type="ECO:0000259" key="10">
    <source>
        <dbReference type="PROSITE" id="PS51321"/>
    </source>
</evidence>
<dbReference type="PROSITE" id="PS01359">
    <property type="entry name" value="ZF_PHD_1"/>
    <property type="match status" value="1"/>
</dbReference>
<dbReference type="Gene3D" id="3.30.40.10">
    <property type="entry name" value="Zinc/RING finger domain, C3HC4 (zinc finger)"/>
    <property type="match status" value="1"/>
</dbReference>
<dbReference type="Pfam" id="PF20826">
    <property type="entry name" value="PHD_5"/>
    <property type="match status" value="1"/>
</dbReference>
<dbReference type="SMART" id="SM00249">
    <property type="entry name" value="PHD"/>
    <property type="match status" value="1"/>
</dbReference>
<evidence type="ECO:0000313" key="11">
    <source>
        <dbReference type="EMBL" id="KAK6506665.1"/>
    </source>
</evidence>
<dbReference type="SUPFAM" id="SSF57903">
    <property type="entry name" value="FYVE/PHD zinc finger"/>
    <property type="match status" value="1"/>
</dbReference>
<dbReference type="InterPro" id="IPR036575">
    <property type="entry name" value="TFIIS_cen_dom_sf"/>
</dbReference>
<comment type="similarity">
    <text evidence="2">Belongs to the BYE1 family.</text>
</comment>
<evidence type="ECO:0000256" key="8">
    <source>
        <dbReference type="SAM" id="MobiDB-lite"/>
    </source>
</evidence>
<dbReference type="Pfam" id="PF07500">
    <property type="entry name" value="TFIIS_M"/>
    <property type="match status" value="1"/>
</dbReference>